<sequence length="408" mass="44638">MLPYKEHASGLHCDFVIKTKADKMNYLNKQRGLSLIELMIAMGLGVLLLLGLVTVFMTANQSSKRRSISENLDETARQVISRLEYDLHNAGYLDPFSSAAAAKAAFDTADPQILAIYARQTANLNAKLEEATPLGKFTEGKMAPLLGCNGNFNDTLPSVGNLAKCQNNAFSLRQGIQMGYQSVAPDNIQAKENSDPIKAPSRSLAFKVQEQDQSFSGAGRDCLGRKIIDTNGLIINRYDVRDGKTKIGNNVVGSFGCSSSVGEWQGIVEGVEEMVFRYLVTPDNKTAAGEKIVFKDATSGLETLSYLPANKVEDVSNSLKWASVVGVEVCIIVAVEPVDGTRDASFSAIQTTVPTCQRQDINATEPRAPFKADIERRTGDSRYFKRYVQIITMPNSLYVPELLKDNKI</sequence>
<feature type="transmembrane region" description="Helical" evidence="1">
    <location>
        <begin position="33"/>
        <end position="57"/>
    </location>
</feature>
<accession>A0A1C3H4H0</accession>
<proteinExistence type="predicted"/>
<dbReference type="EMBL" id="FKLO01000046">
    <property type="protein sequence ID" value="SAM64997.1"/>
    <property type="molecule type" value="Genomic_DNA"/>
</dbReference>
<dbReference type="Pfam" id="PF07963">
    <property type="entry name" value="N_methyl"/>
    <property type="match status" value="1"/>
</dbReference>
<gene>
    <name evidence="2" type="ORF">CHUV0807_1304</name>
</gene>
<keyword evidence="1" id="KW-0812">Transmembrane</keyword>
<dbReference type="PROSITE" id="PS00409">
    <property type="entry name" value="PROKAR_NTER_METHYL"/>
    <property type="match status" value="1"/>
</dbReference>
<dbReference type="Proteomes" id="UP000190837">
    <property type="component" value="Unassembled WGS sequence"/>
</dbReference>
<evidence type="ECO:0000313" key="2">
    <source>
        <dbReference type="EMBL" id="SAM64997.1"/>
    </source>
</evidence>
<organism evidence="2 3">
    <name type="scientific">Cardiobacterium hominis</name>
    <dbReference type="NCBI Taxonomy" id="2718"/>
    <lineage>
        <taxon>Bacteria</taxon>
        <taxon>Pseudomonadati</taxon>
        <taxon>Pseudomonadota</taxon>
        <taxon>Gammaproteobacteria</taxon>
        <taxon>Cardiobacteriales</taxon>
        <taxon>Cardiobacteriaceae</taxon>
        <taxon>Cardiobacterium</taxon>
    </lineage>
</organism>
<evidence type="ECO:0008006" key="4">
    <source>
        <dbReference type="Google" id="ProtNLM"/>
    </source>
</evidence>
<keyword evidence="1" id="KW-0472">Membrane</keyword>
<evidence type="ECO:0000313" key="3">
    <source>
        <dbReference type="Proteomes" id="UP000190837"/>
    </source>
</evidence>
<name>A0A1C3H4H0_9GAMM</name>
<protein>
    <recommendedName>
        <fullName evidence="4">Prepilin-type cleavage/methylation N-terminal domain protein</fullName>
    </recommendedName>
</protein>
<keyword evidence="1" id="KW-1133">Transmembrane helix</keyword>
<dbReference type="AlphaFoldDB" id="A0A1C3H4H0"/>
<dbReference type="InterPro" id="IPR012902">
    <property type="entry name" value="N_methyl_site"/>
</dbReference>
<reference evidence="3" key="1">
    <citation type="submission" date="2016-04" db="EMBL/GenBank/DDBJ databases">
        <authorList>
            <person name="Tagini F."/>
        </authorList>
    </citation>
    <scope>NUCLEOTIDE SEQUENCE [LARGE SCALE GENOMIC DNA]</scope>
    <source>
        <strain evidence="3">CHUV0807</strain>
    </source>
</reference>
<evidence type="ECO:0000256" key="1">
    <source>
        <dbReference type="SAM" id="Phobius"/>
    </source>
</evidence>